<name>A0A815JCW0_9BILA</name>
<evidence type="ECO:0000259" key="2">
    <source>
        <dbReference type="PROSITE" id="PS51704"/>
    </source>
</evidence>
<dbReference type="Gene3D" id="3.20.20.190">
    <property type="entry name" value="Phosphatidylinositol (PI) phosphodiesterase"/>
    <property type="match status" value="1"/>
</dbReference>
<dbReference type="GO" id="GO:0046475">
    <property type="term" value="P:glycerophospholipid catabolic process"/>
    <property type="evidence" value="ECO:0007669"/>
    <property type="project" value="TreeGrafter"/>
</dbReference>
<protein>
    <recommendedName>
        <fullName evidence="2">GP-PDE domain-containing protein</fullName>
    </recommendedName>
</protein>
<dbReference type="SUPFAM" id="SSF49452">
    <property type="entry name" value="Starch-binding domain-like"/>
    <property type="match status" value="1"/>
</dbReference>
<dbReference type="Pfam" id="PF25329">
    <property type="entry name" value="C2_GDE1"/>
    <property type="match status" value="1"/>
</dbReference>
<reference evidence="3" key="1">
    <citation type="submission" date="2021-02" db="EMBL/GenBank/DDBJ databases">
        <authorList>
            <person name="Nowell W R."/>
        </authorList>
    </citation>
    <scope>NUCLEOTIDE SEQUENCE</scope>
</reference>
<dbReference type="AlphaFoldDB" id="A0A815JCW0"/>
<dbReference type="Proteomes" id="UP000663882">
    <property type="component" value="Unassembled WGS sequence"/>
</dbReference>
<dbReference type="EMBL" id="CAJOAX010007450">
    <property type="protein sequence ID" value="CAF4009985.1"/>
    <property type="molecule type" value="Genomic_DNA"/>
</dbReference>
<organism evidence="3 5">
    <name type="scientific">Rotaria sordida</name>
    <dbReference type="NCBI Taxonomy" id="392033"/>
    <lineage>
        <taxon>Eukaryota</taxon>
        <taxon>Metazoa</taxon>
        <taxon>Spiralia</taxon>
        <taxon>Gnathifera</taxon>
        <taxon>Rotifera</taxon>
        <taxon>Eurotatoria</taxon>
        <taxon>Bdelloidea</taxon>
        <taxon>Philodinida</taxon>
        <taxon>Philodinidae</taxon>
        <taxon>Rotaria</taxon>
    </lineage>
</organism>
<dbReference type="SUPFAM" id="SSF51695">
    <property type="entry name" value="PLC-like phosphodiesterases"/>
    <property type="match status" value="1"/>
</dbReference>
<dbReference type="InterPro" id="IPR030395">
    <property type="entry name" value="GP_PDE_dom"/>
</dbReference>
<comment type="caution">
    <text evidence="3">The sequence shown here is derived from an EMBL/GenBank/DDBJ whole genome shotgun (WGS) entry which is preliminary data.</text>
</comment>
<dbReference type="OrthoDB" id="1058301at2759"/>
<accession>A0A815JCW0</accession>
<keyword evidence="1" id="KW-0378">Hydrolase</keyword>
<dbReference type="GO" id="GO:0030246">
    <property type="term" value="F:carbohydrate binding"/>
    <property type="evidence" value="ECO:0007669"/>
    <property type="project" value="InterPro"/>
</dbReference>
<gene>
    <name evidence="4" type="ORF">OTI717_LOCUS29492</name>
    <name evidence="3" type="ORF">RFH988_LOCUS33670</name>
</gene>
<dbReference type="GO" id="GO:0047389">
    <property type="term" value="F:glycerophosphocholine phosphodiesterase activity"/>
    <property type="evidence" value="ECO:0007669"/>
    <property type="project" value="TreeGrafter"/>
</dbReference>
<dbReference type="InterPro" id="IPR057506">
    <property type="entry name" value="C2_GPCPD1"/>
</dbReference>
<dbReference type="PANTHER" id="PTHR22958:SF1">
    <property type="entry name" value="GLYCEROPHOSPHOCHOLINE PHOSPHODIESTERASE GPCPD1"/>
    <property type="match status" value="1"/>
</dbReference>
<dbReference type="InterPro" id="IPR013783">
    <property type="entry name" value="Ig-like_fold"/>
</dbReference>
<dbReference type="PROSITE" id="PS51704">
    <property type="entry name" value="GP_PDE"/>
    <property type="match status" value="1"/>
</dbReference>
<evidence type="ECO:0000313" key="5">
    <source>
        <dbReference type="Proteomes" id="UP000663882"/>
    </source>
</evidence>
<dbReference type="EMBL" id="CAJNOO010004324">
    <property type="protein sequence ID" value="CAF1377486.1"/>
    <property type="molecule type" value="Genomic_DNA"/>
</dbReference>
<dbReference type="Proteomes" id="UP000663823">
    <property type="component" value="Unassembled WGS sequence"/>
</dbReference>
<dbReference type="PANTHER" id="PTHR22958">
    <property type="entry name" value="GLYCEROPHOSPHORYL DIESTER PHOSPHODIESTERASE"/>
    <property type="match status" value="1"/>
</dbReference>
<proteinExistence type="predicted"/>
<feature type="domain" description="GP-PDE" evidence="2">
    <location>
        <begin position="257"/>
        <end position="413"/>
    </location>
</feature>
<dbReference type="Pfam" id="PF03009">
    <property type="entry name" value="GDPD"/>
    <property type="match status" value="1"/>
</dbReference>
<dbReference type="InterPro" id="IPR051578">
    <property type="entry name" value="GDPD"/>
</dbReference>
<dbReference type="PROSITE" id="PS50007">
    <property type="entry name" value="PIPLC_X_DOMAIN"/>
    <property type="match status" value="1"/>
</dbReference>
<dbReference type="InterPro" id="IPR017946">
    <property type="entry name" value="PLC-like_Pdiesterase_TIM-brl"/>
</dbReference>
<sequence>MIRRVIYGVEFCVLVKEKLTPFDSVLVIGSCEQLGEWLPNRCIPLNRSDKIDQARQLSLNHWMNESNDGTSSIVNSTTVDYELPDEFPAIFGCYKGECRIDIGWLTSQSEIQLRFHSNALQIWSSKLRNNLNYQQENEEISSDSPGQIFTPTSKVFIQGALLRLSGCEANIQSDYDAFIEKDDYMIVKIQTFEPENIAYHIDFYLVDETTPLRKHIGFAYVLPIHSNLELADNKHLHRIVPIIGLKHNPIGQLKVDVLLITPLEATRPVQTKFVSENTLASFKGAFQLGFDFVEFDVQLSKDKIPVVYHDFQVAITLKLKDLTLPQLQSLKIYHTSKTDVSKVDEELNDDEQTNTINNNNLTSTTVNQLKQQHDEKKFHSLFPTLEELFETLDFHLGFNVENKICYGISTWWK</sequence>
<dbReference type="InterPro" id="IPR013784">
    <property type="entry name" value="Carb-bd-like_fold"/>
</dbReference>
<evidence type="ECO:0000256" key="1">
    <source>
        <dbReference type="ARBA" id="ARBA00022801"/>
    </source>
</evidence>
<dbReference type="Gene3D" id="2.60.40.10">
    <property type="entry name" value="Immunoglobulins"/>
    <property type="match status" value="1"/>
</dbReference>
<evidence type="ECO:0000313" key="4">
    <source>
        <dbReference type="EMBL" id="CAF4009985.1"/>
    </source>
</evidence>
<evidence type="ECO:0000313" key="3">
    <source>
        <dbReference type="EMBL" id="CAF1377486.1"/>
    </source>
</evidence>